<feature type="region of interest" description="Disordered" evidence="1">
    <location>
        <begin position="651"/>
        <end position="690"/>
    </location>
</feature>
<accession>A0ABQ9GS12</accession>
<organism evidence="2 3">
    <name type="scientific">Dryococelus australis</name>
    <dbReference type="NCBI Taxonomy" id="614101"/>
    <lineage>
        <taxon>Eukaryota</taxon>
        <taxon>Metazoa</taxon>
        <taxon>Ecdysozoa</taxon>
        <taxon>Arthropoda</taxon>
        <taxon>Hexapoda</taxon>
        <taxon>Insecta</taxon>
        <taxon>Pterygota</taxon>
        <taxon>Neoptera</taxon>
        <taxon>Polyneoptera</taxon>
        <taxon>Phasmatodea</taxon>
        <taxon>Verophasmatodea</taxon>
        <taxon>Anareolatae</taxon>
        <taxon>Phasmatidae</taxon>
        <taxon>Eurycanthinae</taxon>
        <taxon>Dryococelus</taxon>
    </lineage>
</organism>
<dbReference type="Proteomes" id="UP001159363">
    <property type="component" value="Chromosome 8"/>
</dbReference>
<evidence type="ECO:0000313" key="3">
    <source>
        <dbReference type="Proteomes" id="UP001159363"/>
    </source>
</evidence>
<comment type="caution">
    <text evidence="2">The sequence shown here is derived from an EMBL/GenBank/DDBJ whole genome shotgun (WGS) entry which is preliminary data.</text>
</comment>
<evidence type="ECO:0000256" key="1">
    <source>
        <dbReference type="SAM" id="MobiDB-lite"/>
    </source>
</evidence>
<dbReference type="EMBL" id="JARBHB010000009">
    <property type="protein sequence ID" value="KAJ8874840.1"/>
    <property type="molecule type" value="Genomic_DNA"/>
</dbReference>
<proteinExistence type="predicted"/>
<gene>
    <name evidence="2" type="ORF">PR048_022729</name>
</gene>
<reference evidence="2 3" key="1">
    <citation type="submission" date="2023-02" db="EMBL/GenBank/DDBJ databases">
        <title>LHISI_Scaffold_Assembly.</title>
        <authorList>
            <person name="Stuart O.P."/>
            <person name="Cleave R."/>
            <person name="Magrath M.J.L."/>
            <person name="Mikheyev A.S."/>
        </authorList>
    </citation>
    <scope>NUCLEOTIDE SEQUENCE [LARGE SCALE GENOMIC DNA]</scope>
    <source>
        <strain evidence="2">Daus_M_001</strain>
        <tissue evidence="2">Leg muscle</tissue>
    </source>
</reference>
<name>A0ABQ9GS12_9NEOP</name>
<evidence type="ECO:0000313" key="2">
    <source>
        <dbReference type="EMBL" id="KAJ8874840.1"/>
    </source>
</evidence>
<protein>
    <submittedName>
        <fullName evidence="2">Uncharacterized protein</fullName>
    </submittedName>
</protein>
<keyword evidence="3" id="KW-1185">Reference proteome</keyword>
<sequence>MHPVRVINELTEWHAPSKVINELTEWHAPSKVINELTEWHAPSKVINELTEWHAPSKVINELTEWHAPSKVINELTEWHAPTRSLETVQVALVSGGGGMGHGKPRGAEVRMSGPGIDPGSSRMRFPCVTTAPPRSARQWRNTIELVATVAKRLACSPPTKANRVTLGFSQVGIVPDDAVGWRIFYGNIPHPPPFHSCAAPYSPQWYKLPEREIKEREREKERHERNFSSRRKKNIVSLERAYVRGEFWVALYYVLRADEGEVRWIWRSAKMQRRGKREIPEKTCVPAASSGTISACENSLATTEPRSQIRHQREKLRRAKEIRAQTKSPPLTAKMEGAHKYNDVGPNRALQEYLFEIVTDFFTTLRTYFPTAYWSSQELCKGNLLSNGVLVVSGTLQRELTFQRCTGRLRNSAKGTYFPTAYWSGTLQRELTFQRRTGRLRNSAKGTYFPTAYWSSQELCKGNLLSNGVLVRNSAKGTYFPTAYWSSQELCKGNLLSNGVLVVSGTLQRELTFQRRTGRLRNSARPLTCTDREGIQLFRSQERPEGGKYWERYEEYHMWFHYIPFTAVFFYENWWYGEGAGGVARWLGRTLAAMLDPGLPHDRMLVASMPPALALGPPAQQPSNHGHGAAISRERLKPIINDMFSTRMRQSANNLCNNPPPPPSRPSSLTSSPGVLQRQRQGRAAPLTNH</sequence>